<keyword evidence="3" id="KW-1185">Reference proteome</keyword>
<evidence type="ECO:0000313" key="2">
    <source>
        <dbReference type="EMBL" id="MFD2474740.1"/>
    </source>
</evidence>
<sequence>MTSRSWSLRVQCGATGLVALGAAYASYQHGRVFALRFGADRTTAAIWPLIVDGLLTLATVELWRGQRGSGGWLAWAAFLFGISLSLCANIGAAPSLSVFGVTVAACPPLALLLAVELLNRALRRDRPVLASVVERVGSGTPEAETRAVAGLGPDAGSEDGELTAEQRMWLHYEQEMASGRRPSGAELDRVAGTHNYGRRVLRQWRATGRLDAVAETLTGAGGERRAVTGIS</sequence>
<evidence type="ECO:0000256" key="1">
    <source>
        <dbReference type="SAM" id="Phobius"/>
    </source>
</evidence>
<keyword evidence="1" id="KW-0472">Membrane</keyword>
<feature type="transmembrane region" description="Helical" evidence="1">
    <location>
        <begin position="72"/>
        <end position="92"/>
    </location>
</feature>
<organism evidence="2 3">
    <name type="scientific">Amycolatopsis silviterrae</name>
    <dbReference type="NCBI Taxonomy" id="1656914"/>
    <lineage>
        <taxon>Bacteria</taxon>
        <taxon>Bacillati</taxon>
        <taxon>Actinomycetota</taxon>
        <taxon>Actinomycetes</taxon>
        <taxon>Pseudonocardiales</taxon>
        <taxon>Pseudonocardiaceae</taxon>
        <taxon>Amycolatopsis</taxon>
    </lineage>
</organism>
<dbReference type="EMBL" id="JBHUKS010000041">
    <property type="protein sequence ID" value="MFD2474740.1"/>
    <property type="molecule type" value="Genomic_DNA"/>
</dbReference>
<evidence type="ECO:0000313" key="3">
    <source>
        <dbReference type="Proteomes" id="UP001597483"/>
    </source>
</evidence>
<dbReference type="Proteomes" id="UP001597483">
    <property type="component" value="Unassembled WGS sequence"/>
</dbReference>
<name>A0ABW5HP83_9PSEU</name>
<reference evidence="3" key="1">
    <citation type="journal article" date="2019" name="Int. J. Syst. Evol. Microbiol.">
        <title>The Global Catalogue of Microorganisms (GCM) 10K type strain sequencing project: providing services to taxonomists for standard genome sequencing and annotation.</title>
        <authorList>
            <consortium name="The Broad Institute Genomics Platform"/>
            <consortium name="The Broad Institute Genome Sequencing Center for Infectious Disease"/>
            <person name="Wu L."/>
            <person name="Ma J."/>
        </authorList>
    </citation>
    <scope>NUCLEOTIDE SEQUENCE [LARGE SCALE GENOMIC DNA]</scope>
    <source>
        <strain evidence="3">CGMCC 4.7641</strain>
    </source>
</reference>
<accession>A0ABW5HP83</accession>
<comment type="caution">
    <text evidence="2">The sequence shown here is derived from an EMBL/GenBank/DDBJ whole genome shotgun (WGS) entry which is preliminary data.</text>
</comment>
<gene>
    <name evidence="2" type="ORF">ACFSVL_45530</name>
</gene>
<dbReference type="RefSeq" id="WP_378314235.1">
    <property type="nucleotide sequence ID" value="NZ_JBHUKS010000041.1"/>
</dbReference>
<dbReference type="Pfam" id="PF10935">
    <property type="entry name" value="DUF2637"/>
    <property type="match status" value="1"/>
</dbReference>
<protein>
    <submittedName>
        <fullName evidence="2">DUF2637 domain-containing protein</fullName>
    </submittedName>
</protein>
<keyword evidence="1" id="KW-0812">Transmembrane</keyword>
<keyword evidence="1" id="KW-1133">Transmembrane helix</keyword>
<feature type="transmembrane region" description="Helical" evidence="1">
    <location>
        <begin position="41"/>
        <end position="60"/>
    </location>
</feature>
<feature type="transmembrane region" description="Helical" evidence="1">
    <location>
        <begin position="98"/>
        <end position="118"/>
    </location>
</feature>
<dbReference type="InterPro" id="IPR021235">
    <property type="entry name" value="DUF2637"/>
</dbReference>
<proteinExistence type="predicted"/>